<dbReference type="InterPro" id="IPR004995">
    <property type="entry name" value="Spore_Ger"/>
</dbReference>
<evidence type="ECO:0000313" key="4">
    <source>
        <dbReference type="EMBL" id="RNB77494.1"/>
    </source>
</evidence>
<dbReference type="GO" id="GO:0009847">
    <property type="term" value="P:spore germination"/>
    <property type="evidence" value="ECO:0007669"/>
    <property type="project" value="InterPro"/>
</dbReference>
<accession>A0A3M8CPB2</accession>
<gene>
    <name evidence="4" type="ORF">EDM58_14615</name>
</gene>
<proteinExistence type="inferred from homology"/>
<protein>
    <submittedName>
        <fullName evidence="4">Spore germination protein</fullName>
    </submittedName>
</protein>
<dbReference type="EMBL" id="RHHT01000030">
    <property type="protein sequence ID" value="RNB77494.1"/>
    <property type="molecule type" value="Genomic_DNA"/>
</dbReference>
<dbReference type="AlphaFoldDB" id="A0A3M8CPB2"/>
<feature type="transmembrane region" description="Helical" evidence="3">
    <location>
        <begin position="377"/>
        <end position="399"/>
    </location>
</feature>
<keyword evidence="3" id="KW-1133">Transmembrane helix</keyword>
<keyword evidence="2 3" id="KW-0472">Membrane</keyword>
<name>A0A3M8CPB2_9BACL</name>
<comment type="similarity">
    <text evidence="1">Belongs to the GerABKA family.</text>
</comment>
<sequence>MVSQFIQQLTDFMGNPTDLTVHPLPPAKGTDPEAVLLYLSSITDASKIREWFLQPVLSALVHNQDISDVAELFVHHGFPVNGSTIEKKVSAIALQLYEGKCVLLVNGQQKAVAVDVSQWHDRSVTAPEIEHSIIGPRDAFVEDIAANVSMIRRRIRHENLIVESFEIGNKSRTQVNLVYMKGLVNHQVLEQLQQRLQATNLDVLLDTTQLADLIVNKGKSFNPFPLFQVTERPDKVVASIMEGRILLLVDATPTGALFPATVTALYQTTDDYYFPALSGTFIRIVRYVGLLITLFLPGIYVSITSVNYDVLRIQFMLAVAASREGVPYPAYIEVLIMMTLLELINEATVRLPKVIGGTATIVGGLIIGASVAQSHLVGNIMIVITGAVAIGSFTVANYMIGVAWRICSYALALLAIPWGLNGIAIGSAFILLFLCHFKSLGVPYLSPLSTWQFKDFFKDMLFRLPLMLHAIRPSIYSQAAKGTKRLSLQEGEDTL</sequence>
<comment type="caution">
    <text evidence="4">The sequence shown here is derived from an EMBL/GenBank/DDBJ whole genome shotgun (WGS) entry which is preliminary data.</text>
</comment>
<evidence type="ECO:0000256" key="3">
    <source>
        <dbReference type="SAM" id="Phobius"/>
    </source>
</evidence>
<keyword evidence="3" id="KW-0812">Transmembrane</keyword>
<evidence type="ECO:0000256" key="2">
    <source>
        <dbReference type="ARBA" id="ARBA00023136"/>
    </source>
</evidence>
<organism evidence="4 5">
    <name type="scientific">Brevibacillus panacihumi</name>
    <dbReference type="NCBI Taxonomy" id="497735"/>
    <lineage>
        <taxon>Bacteria</taxon>
        <taxon>Bacillati</taxon>
        <taxon>Bacillota</taxon>
        <taxon>Bacilli</taxon>
        <taxon>Bacillales</taxon>
        <taxon>Paenibacillaceae</taxon>
        <taxon>Brevibacillus</taxon>
    </lineage>
</organism>
<feature type="transmembrane region" description="Helical" evidence="3">
    <location>
        <begin position="411"/>
        <end position="434"/>
    </location>
</feature>
<dbReference type="Proteomes" id="UP000281915">
    <property type="component" value="Unassembled WGS sequence"/>
</dbReference>
<reference evidence="4 5" key="1">
    <citation type="submission" date="2018-10" db="EMBL/GenBank/DDBJ databases">
        <title>Phylogenomics of Brevibacillus.</title>
        <authorList>
            <person name="Dunlap C."/>
        </authorList>
    </citation>
    <scope>NUCLEOTIDE SEQUENCE [LARGE SCALE GENOMIC DNA]</scope>
    <source>
        <strain evidence="4 5">JCM 15085</strain>
    </source>
</reference>
<feature type="transmembrane region" description="Helical" evidence="3">
    <location>
        <begin position="351"/>
        <end position="371"/>
    </location>
</feature>
<dbReference type="PANTHER" id="PTHR22550">
    <property type="entry name" value="SPORE GERMINATION PROTEIN"/>
    <property type="match status" value="1"/>
</dbReference>
<dbReference type="InterPro" id="IPR050768">
    <property type="entry name" value="UPF0353/GerABKA_families"/>
</dbReference>
<evidence type="ECO:0000313" key="5">
    <source>
        <dbReference type="Proteomes" id="UP000281915"/>
    </source>
</evidence>
<dbReference type="PANTHER" id="PTHR22550:SF5">
    <property type="entry name" value="LEUCINE ZIPPER PROTEIN 4"/>
    <property type="match status" value="1"/>
</dbReference>
<dbReference type="GO" id="GO:0016020">
    <property type="term" value="C:membrane"/>
    <property type="evidence" value="ECO:0007669"/>
    <property type="project" value="InterPro"/>
</dbReference>
<dbReference type="Pfam" id="PF03323">
    <property type="entry name" value="GerA"/>
    <property type="match status" value="1"/>
</dbReference>
<evidence type="ECO:0000256" key="1">
    <source>
        <dbReference type="ARBA" id="ARBA00005278"/>
    </source>
</evidence>
<dbReference type="PIRSF" id="PIRSF005690">
    <property type="entry name" value="GerBA"/>
    <property type="match status" value="1"/>
</dbReference>
<feature type="transmembrane region" description="Helical" evidence="3">
    <location>
        <begin position="287"/>
        <end position="308"/>
    </location>
</feature>